<reference evidence="4 5" key="1">
    <citation type="submission" date="2021-04" db="EMBL/GenBank/DDBJ databases">
        <title>Draft genome sequence of Paenibacillus cisolokensis, LC2-13A.</title>
        <authorList>
            <person name="Uke A."/>
            <person name="Chhe C."/>
            <person name="Baramee S."/>
            <person name="Kosugi A."/>
        </authorList>
    </citation>
    <scope>NUCLEOTIDE SEQUENCE [LARGE SCALE GENOMIC DNA]</scope>
    <source>
        <strain evidence="4 5">LC2-13A</strain>
    </source>
</reference>
<evidence type="ECO:0000256" key="1">
    <source>
        <dbReference type="ARBA" id="ARBA00007637"/>
    </source>
</evidence>
<name>A0ABQ4NCU1_9BACL</name>
<sequence length="447" mass="49794">MNVLVTGGYGFIGSFVAERFYKEGYEVVIIDNLSAGDKRNVNFKHKSYLLPVEDRRCEEVFRSTRFDVVVHLAAHADVAASMDNPRLDAESNLLGLVNMLNLSHKYGVRKFIFASSAAVYGQSDRLPVAETEACEPVSPYGLNKMIGETYCRKWQEMYGLETLCFRFSNVYGPHQGRAGAGGVVSAFIKAALASQDLVVYGDGEQTRDFIYVEDVADAVYRASYSGLTGVYNLSTGKESSVNELIGELRSIHGTLVVKYMDVRPGDFERSALDNRNIKKDLDWSPKYSLQEGLRKTYEWHAAVSASAKEAKAPARFGSPGLRAAFKAVVPYAENLLAFALTAWLMLSVRDSWIDILDLRIVYILLLGMLYGTRQSLIAVALATLLFICEQLGNGRELVSLLYDSDFLFHLTVYLFVGLVVGYSVERKNMVLESMGEQLEALKEKHAF</sequence>
<dbReference type="InterPro" id="IPR036291">
    <property type="entry name" value="NAD(P)-bd_dom_sf"/>
</dbReference>
<evidence type="ECO:0000259" key="3">
    <source>
        <dbReference type="Pfam" id="PF01370"/>
    </source>
</evidence>
<accession>A0ABQ4NCU1</accession>
<comment type="similarity">
    <text evidence="1">Belongs to the NAD(P)-dependent epimerase/dehydratase family.</text>
</comment>
<organism evidence="4 5">
    <name type="scientific">Paenibacillus cisolokensis</name>
    <dbReference type="NCBI Taxonomy" id="1658519"/>
    <lineage>
        <taxon>Bacteria</taxon>
        <taxon>Bacillati</taxon>
        <taxon>Bacillota</taxon>
        <taxon>Bacilli</taxon>
        <taxon>Bacillales</taxon>
        <taxon>Paenibacillaceae</taxon>
        <taxon>Paenibacillus</taxon>
    </lineage>
</organism>
<evidence type="ECO:0000313" key="4">
    <source>
        <dbReference type="EMBL" id="GIQ65778.1"/>
    </source>
</evidence>
<dbReference type="Pfam" id="PF01370">
    <property type="entry name" value="Epimerase"/>
    <property type="match status" value="1"/>
</dbReference>
<keyword evidence="2" id="KW-0812">Transmembrane</keyword>
<feature type="domain" description="NAD-dependent epimerase/dehydratase" evidence="3">
    <location>
        <begin position="3"/>
        <end position="225"/>
    </location>
</feature>
<feature type="transmembrane region" description="Helical" evidence="2">
    <location>
        <begin position="406"/>
        <end position="424"/>
    </location>
</feature>
<dbReference type="EMBL" id="BOVJ01000149">
    <property type="protein sequence ID" value="GIQ65778.1"/>
    <property type="molecule type" value="Genomic_DNA"/>
</dbReference>
<proteinExistence type="inferred from homology"/>
<dbReference type="Gene3D" id="3.90.25.10">
    <property type="entry name" value="UDP-galactose 4-epimerase, domain 1"/>
    <property type="match status" value="1"/>
</dbReference>
<comment type="caution">
    <text evidence="4">The sequence shown here is derived from an EMBL/GenBank/DDBJ whole genome shotgun (WGS) entry which is preliminary data.</text>
</comment>
<protein>
    <recommendedName>
        <fullName evidence="3">NAD-dependent epimerase/dehydratase domain-containing protein</fullName>
    </recommendedName>
</protein>
<dbReference type="PANTHER" id="PTHR43000">
    <property type="entry name" value="DTDP-D-GLUCOSE 4,6-DEHYDRATASE-RELATED"/>
    <property type="match status" value="1"/>
</dbReference>
<dbReference type="SUPFAM" id="SSF51735">
    <property type="entry name" value="NAD(P)-binding Rossmann-fold domains"/>
    <property type="match status" value="1"/>
</dbReference>
<dbReference type="Proteomes" id="UP000680304">
    <property type="component" value="Unassembled WGS sequence"/>
</dbReference>
<keyword evidence="5" id="KW-1185">Reference proteome</keyword>
<feature type="transmembrane region" description="Helical" evidence="2">
    <location>
        <begin position="328"/>
        <end position="348"/>
    </location>
</feature>
<keyword evidence="2" id="KW-0472">Membrane</keyword>
<gene>
    <name evidence="4" type="ORF">PACILC2_43460</name>
</gene>
<feature type="transmembrane region" description="Helical" evidence="2">
    <location>
        <begin position="360"/>
        <end position="386"/>
    </location>
</feature>
<evidence type="ECO:0000313" key="5">
    <source>
        <dbReference type="Proteomes" id="UP000680304"/>
    </source>
</evidence>
<dbReference type="Gene3D" id="3.40.50.720">
    <property type="entry name" value="NAD(P)-binding Rossmann-like Domain"/>
    <property type="match status" value="1"/>
</dbReference>
<keyword evidence="2" id="KW-1133">Transmembrane helix</keyword>
<dbReference type="InterPro" id="IPR001509">
    <property type="entry name" value="Epimerase_deHydtase"/>
</dbReference>
<evidence type="ECO:0000256" key="2">
    <source>
        <dbReference type="SAM" id="Phobius"/>
    </source>
</evidence>